<dbReference type="EMBL" id="CAJOBP010039628">
    <property type="protein sequence ID" value="CAF4744133.1"/>
    <property type="molecule type" value="Genomic_DNA"/>
</dbReference>
<dbReference type="Proteomes" id="UP000663848">
    <property type="component" value="Unassembled WGS sequence"/>
</dbReference>
<gene>
    <name evidence="3" type="ORF">QYT958_LOCUS38546</name>
    <name evidence="2" type="ORF">UJA718_LOCUS38548</name>
</gene>
<evidence type="ECO:0000313" key="4">
    <source>
        <dbReference type="Proteomes" id="UP000663848"/>
    </source>
</evidence>
<evidence type="ECO:0000313" key="2">
    <source>
        <dbReference type="EMBL" id="CAF4744133.1"/>
    </source>
</evidence>
<keyword evidence="1" id="KW-0175">Coiled coil</keyword>
<organism evidence="3 4">
    <name type="scientific">Rotaria socialis</name>
    <dbReference type="NCBI Taxonomy" id="392032"/>
    <lineage>
        <taxon>Eukaryota</taxon>
        <taxon>Metazoa</taxon>
        <taxon>Spiralia</taxon>
        <taxon>Gnathifera</taxon>
        <taxon>Rotifera</taxon>
        <taxon>Eurotatoria</taxon>
        <taxon>Bdelloidea</taxon>
        <taxon>Philodinida</taxon>
        <taxon>Philodinidae</taxon>
        <taxon>Rotaria</taxon>
    </lineage>
</organism>
<evidence type="ECO:0000256" key="1">
    <source>
        <dbReference type="SAM" id="Coils"/>
    </source>
</evidence>
<evidence type="ECO:0000313" key="3">
    <source>
        <dbReference type="EMBL" id="CAF5005194.1"/>
    </source>
</evidence>
<proteinExistence type="predicted"/>
<evidence type="ECO:0000313" key="5">
    <source>
        <dbReference type="Proteomes" id="UP000663873"/>
    </source>
</evidence>
<dbReference type="EMBL" id="CAJOBR010033952">
    <property type="protein sequence ID" value="CAF5005194.1"/>
    <property type="molecule type" value="Genomic_DNA"/>
</dbReference>
<reference evidence="3" key="1">
    <citation type="submission" date="2021-02" db="EMBL/GenBank/DDBJ databases">
        <authorList>
            <person name="Nowell W R."/>
        </authorList>
    </citation>
    <scope>NUCLEOTIDE SEQUENCE</scope>
</reference>
<name>A0A822ABD5_9BILA</name>
<comment type="caution">
    <text evidence="3">The sequence shown here is derived from an EMBL/GenBank/DDBJ whole genome shotgun (WGS) entry which is preliminary data.</text>
</comment>
<sequence length="104" mass="12455">VTTSKRYDEQEQANDLLKRDVDAATHKVSETELQLRTMYRERERFDNDNAEIRKKIEEQNELLEMEKREHDRLQFTELCGIALLDFQTKKESLEKRAAMVCCFL</sequence>
<keyword evidence="5" id="KW-1185">Reference proteome</keyword>
<feature type="non-terminal residue" evidence="3">
    <location>
        <position position="1"/>
    </location>
</feature>
<dbReference type="AlphaFoldDB" id="A0A822ABD5"/>
<feature type="coiled-coil region" evidence="1">
    <location>
        <begin position="7"/>
        <end position="76"/>
    </location>
</feature>
<dbReference type="Proteomes" id="UP000663873">
    <property type="component" value="Unassembled WGS sequence"/>
</dbReference>
<accession>A0A822ABD5</accession>
<protein>
    <submittedName>
        <fullName evidence="3">Uncharacterized protein</fullName>
    </submittedName>
</protein>